<feature type="transmembrane region" description="Helical" evidence="6">
    <location>
        <begin position="33"/>
        <end position="53"/>
    </location>
</feature>
<evidence type="ECO:0000313" key="7">
    <source>
        <dbReference type="EMBL" id="KAK2998265.1"/>
    </source>
</evidence>
<keyword evidence="3 6" id="KW-1133">Transmembrane helix</keyword>
<dbReference type="AlphaFoldDB" id="A0AA88UYT4"/>
<evidence type="ECO:0000313" key="8">
    <source>
        <dbReference type="Proteomes" id="UP001188597"/>
    </source>
</evidence>
<evidence type="ECO:0000256" key="1">
    <source>
        <dbReference type="ARBA" id="ARBA00004141"/>
    </source>
</evidence>
<gene>
    <name evidence="7" type="ORF">RJ639_022715</name>
</gene>
<accession>A0AA88UYT4</accession>
<dbReference type="Proteomes" id="UP001188597">
    <property type="component" value="Unassembled WGS sequence"/>
</dbReference>
<dbReference type="EMBL" id="JAVXUP010003736">
    <property type="protein sequence ID" value="KAK2998265.1"/>
    <property type="molecule type" value="Genomic_DNA"/>
</dbReference>
<dbReference type="PANTHER" id="PTHR23423">
    <property type="entry name" value="ORGANIC SOLUTE TRANSPORTER-RELATED"/>
    <property type="match status" value="1"/>
</dbReference>
<evidence type="ECO:0000256" key="5">
    <source>
        <dbReference type="SAM" id="MobiDB-lite"/>
    </source>
</evidence>
<comment type="caution">
    <text evidence="7">The sequence shown here is derived from an EMBL/GenBank/DDBJ whole genome shotgun (WGS) entry which is preliminary data.</text>
</comment>
<keyword evidence="2 6" id="KW-0812">Transmembrane</keyword>
<keyword evidence="8" id="KW-1185">Reference proteome</keyword>
<reference evidence="7" key="1">
    <citation type="submission" date="2022-12" db="EMBL/GenBank/DDBJ databases">
        <title>Draft genome assemblies for two species of Escallonia (Escalloniales).</title>
        <authorList>
            <person name="Chanderbali A."/>
            <person name="Dervinis C."/>
            <person name="Anghel I."/>
            <person name="Soltis D."/>
            <person name="Soltis P."/>
            <person name="Zapata F."/>
        </authorList>
    </citation>
    <scope>NUCLEOTIDE SEQUENCE</scope>
    <source>
        <strain evidence="7">UCBG64.0493</strain>
        <tissue evidence="7">Leaf</tissue>
    </source>
</reference>
<feature type="non-terminal residue" evidence="7">
    <location>
        <position position="147"/>
    </location>
</feature>
<feature type="region of interest" description="Disordered" evidence="5">
    <location>
        <begin position="105"/>
        <end position="147"/>
    </location>
</feature>
<keyword evidence="4 6" id="KW-0472">Membrane</keyword>
<evidence type="ECO:0000256" key="6">
    <source>
        <dbReference type="SAM" id="Phobius"/>
    </source>
</evidence>
<organism evidence="7 8">
    <name type="scientific">Escallonia herrerae</name>
    <dbReference type="NCBI Taxonomy" id="1293975"/>
    <lineage>
        <taxon>Eukaryota</taxon>
        <taxon>Viridiplantae</taxon>
        <taxon>Streptophyta</taxon>
        <taxon>Embryophyta</taxon>
        <taxon>Tracheophyta</taxon>
        <taxon>Spermatophyta</taxon>
        <taxon>Magnoliopsida</taxon>
        <taxon>eudicotyledons</taxon>
        <taxon>Gunneridae</taxon>
        <taxon>Pentapetalae</taxon>
        <taxon>asterids</taxon>
        <taxon>campanulids</taxon>
        <taxon>Escalloniales</taxon>
        <taxon>Escalloniaceae</taxon>
        <taxon>Escallonia</taxon>
    </lineage>
</organism>
<name>A0AA88UYT4_9ASTE</name>
<dbReference type="Pfam" id="PF03619">
    <property type="entry name" value="Solute_trans_a"/>
    <property type="match status" value="1"/>
</dbReference>
<evidence type="ECO:0000256" key="3">
    <source>
        <dbReference type="ARBA" id="ARBA00022989"/>
    </source>
</evidence>
<sequence length="147" mass="15907">MEFIVARTRAGREGDDELAHIKPLAKILTFKSIVFLTGWQVVAIALLYALGYLNVRAQALQCKSGVQDFIICIELTKETAKLVLTGMRTGSTVLEALLLNDEARSNEGAGSNDEAKPNQISSIHDRNKSRFPMKGSPGGPGADRVPP</sequence>
<proteinExistence type="predicted"/>
<evidence type="ECO:0000256" key="4">
    <source>
        <dbReference type="ARBA" id="ARBA00023136"/>
    </source>
</evidence>
<dbReference type="GO" id="GO:0016020">
    <property type="term" value="C:membrane"/>
    <property type="evidence" value="ECO:0007669"/>
    <property type="project" value="UniProtKB-SubCell"/>
</dbReference>
<protein>
    <submittedName>
        <fullName evidence="7">Uncharacterized protein</fullName>
    </submittedName>
</protein>
<comment type="subcellular location">
    <subcellularLocation>
        <location evidence="1">Membrane</location>
        <topology evidence="1">Multi-pass membrane protein</topology>
    </subcellularLocation>
</comment>
<dbReference type="InterPro" id="IPR005178">
    <property type="entry name" value="Ostalpha/TMEM184C"/>
</dbReference>
<evidence type="ECO:0000256" key="2">
    <source>
        <dbReference type="ARBA" id="ARBA00022692"/>
    </source>
</evidence>